<dbReference type="Pfam" id="PF13517">
    <property type="entry name" value="FG-GAP_3"/>
    <property type="match status" value="3"/>
</dbReference>
<evidence type="ECO:0000256" key="1">
    <source>
        <dbReference type="ARBA" id="ARBA00022729"/>
    </source>
</evidence>
<evidence type="ECO:0000256" key="2">
    <source>
        <dbReference type="SAM" id="Phobius"/>
    </source>
</evidence>
<feature type="signal peptide" evidence="3">
    <location>
        <begin position="1"/>
        <end position="35"/>
    </location>
</feature>
<dbReference type="PANTHER" id="PTHR44103:SF1">
    <property type="entry name" value="PROPROTEIN CONVERTASE P"/>
    <property type="match status" value="1"/>
</dbReference>
<feature type="domain" description="Bacterial Ig-like" evidence="4">
    <location>
        <begin position="559"/>
        <end position="636"/>
    </location>
</feature>
<keyword evidence="2" id="KW-0472">Membrane</keyword>
<dbReference type="Gene3D" id="2.130.10.130">
    <property type="entry name" value="Integrin alpha, N-terminal"/>
    <property type="match status" value="2"/>
</dbReference>
<keyword evidence="1 3" id="KW-0732">Signal</keyword>
<proteinExistence type="predicted"/>
<evidence type="ECO:0000313" key="6">
    <source>
        <dbReference type="Proteomes" id="UP000182427"/>
    </source>
</evidence>
<keyword evidence="6" id="KW-1185">Reference proteome</keyword>
<dbReference type="InterPro" id="IPR013517">
    <property type="entry name" value="FG-GAP"/>
</dbReference>
<evidence type="ECO:0000313" key="5">
    <source>
        <dbReference type="EMBL" id="SDF05218.1"/>
    </source>
</evidence>
<dbReference type="Gene3D" id="2.60.40.10">
    <property type="entry name" value="Immunoglobulins"/>
    <property type="match status" value="3"/>
</dbReference>
<keyword evidence="2" id="KW-0812">Transmembrane</keyword>
<protein>
    <submittedName>
        <fullName evidence="5">Repeat domain-containing protein</fullName>
    </submittedName>
</protein>
<dbReference type="Proteomes" id="UP000182427">
    <property type="component" value="Chromosome I"/>
</dbReference>
<feature type="transmembrane region" description="Helical" evidence="2">
    <location>
        <begin position="861"/>
        <end position="884"/>
    </location>
</feature>
<feature type="chain" id="PRO_5009241283" evidence="3">
    <location>
        <begin position="36"/>
        <end position="930"/>
    </location>
</feature>
<evidence type="ECO:0000259" key="4">
    <source>
        <dbReference type="Pfam" id="PF16640"/>
    </source>
</evidence>
<evidence type="ECO:0000256" key="3">
    <source>
        <dbReference type="SAM" id="SignalP"/>
    </source>
</evidence>
<dbReference type="InterPro" id="IPR013783">
    <property type="entry name" value="Ig-like_fold"/>
</dbReference>
<name>A0A1G7HXY1_9BACT</name>
<reference evidence="5 6" key="1">
    <citation type="submission" date="2016-10" db="EMBL/GenBank/DDBJ databases">
        <authorList>
            <person name="de Groot N.N."/>
        </authorList>
    </citation>
    <scope>NUCLEOTIDE SEQUENCE [LARGE SCALE GENOMIC DNA]</scope>
    <source>
        <strain evidence="5 6">GAS232</strain>
    </source>
</reference>
<keyword evidence="2" id="KW-1133">Transmembrane helix</keyword>
<dbReference type="AlphaFoldDB" id="A0A1G7HXY1"/>
<feature type="transmembrane region" description="Helical" evidence="2">
    <location>
        <begin position="829"/>
        <end position="849"/>
    </location>
</feature>
<dbReference type="InterPro" id="IPR028994">
    <property type="entry name" value="Integrin_alpha_N"/>
</dbReference>
<dbReference type="Pfam" id="PF16640">
    <property type="entry name" value="Big_3_5"/>
    <property type="match status" value="2"/>
</dbReference>
<dbReference type="PANTHER" id="PTHR44103">
    <property type="entry name" value="PROPROTEIN CONVERTASE P"/>
    <property type="match status" value="1"/>
</dbReference>
<dbReference type="InterPro" id="IPR032109">
    <property type="entry name" value="Big_3_5"/>
</dbReference>
<organism evidence="5 6">
    <name type="scientific">Terriglobus roseus</name>
    <dbReference type="NCBI Taxonomy" id="392734"/>
    <lineage>
        <taxon>Bacteria</taxon>
        <taxon>Pseudomonadati</taxon>
        <taxon>Acidobacteriota</taxon>
        <taxon>Terriglobia</taxon>
        <taxon>Terriglobales</taxon>
        <taxon>Acidobacteriaceae</taxon>
        <taxon>Terriglobus</taxon>
    </lineage>
</organism>
<dbReference type="EMBL" id="LT629690">
    <property type="protein sequence ID" value="SDF05218.1"/>
    <property type="molecule type" value="Genomic_DNA"/>
</dbReference>
<gene>
    <name evidence="5" type="ORF">SAMN05444167_1247</name>
</gene>
<sequence>MGDPVGDLCTMRFSALLCFRALTVPFFLISLCAAAGQNPVTISLALNSPATQAAAIPTIATVTVTDSAGPVRFGTVDILDGTQKIQTLQLVSTSGTGFTPGTAILHHIFAPGTHQLSATFHSTTANAAATSSPVALTVTPGNYTSTSALRYAQTIDFSVSSAYNELAGAVVADFNNDGIPDIATVQGYPDALAVSLADKPGHFLPPANLPITANNLDGFIRVLAVDLDADGLVDLVFTGGGGQLTLFFRNNPASPGSFLPATKVVEGHGTPIAIADFNHDGLPDIAYVVGNAVSANPSGITVALNQQSAPGTFTSSVTSSSFSGYDVVGLNAADMNGDGWPDLIVRCAPSDNSNTPAGSITWEFIVFLADPTHPGQFLAPAFSSPPALINSIAVQDLNHDGLPDVVVSGKGSFFSVYLGDPAHPGQFLAPQNTTAPGDLAYLLTVAVGDVDGDGTPDVIANDTGNALLIFAGNGDGTFRAPNSLLEGLSATAWGNSATVITDLDGDGLNDLVTTESGQNTAQIFLHDTQVIAPTLQTATDLTVSPDLRADPSYFFNFVSGIPITFTVTETASSGHPTGSVDLVDEVGFPPYKAIATLPLMGNTATLTTSSLAAGAHELVAVFHGNSLYAPSQSGGAVLNILSNDTTTIQLTVTPNPAAFGKAVTLRATVTANYGTPVSSVTFIDSGKNLASVTLVNGVASYITSTLAVGSHAIQVYFPGIHVGQEQTTPPTTLIITDAVAAADFSLSLSSPTATVTHGSAATTTISLTPLNGFSAATSLTCTGAPTNSTCSISSPSVTPTGGAATATLTLQADVQSASLTPRRSPLNPGASTAIVAGTLPLGIFALVFTRRRRVGSAIPRPRHLICGGSLFLAVSLFAGLLSVVGCGDSIRSSGPSGPQTLYPVAGTYPLTVTATSGTTIHTITFTVTIQ</sequence>
<feature type="domain" description="Bacterial Ig-like" evidence="4">
    <location>
        <begin position="650"/>
        <end position="734"/>
    </location>
</feature>
<dbReference type="SUPFAM" id="SSF69318">
    <property type="entry name" value="Integrin alpha N-terminal domain"/>
    <property type="match status" value="1"/>
</dbReference>
<accession>A0A1G7HXY1</accession>